<reference evidence="1 2" key="1">
    <citation type="submission" date="2019-01" db="EMBL/GenBank/DDBJ databases">
        <title>Complete genome sequence of Cohnella hallensis HS21 isolated from Korean fir (Abies koreana) rhizospheric soil.</title>
        <authorList>
            <person name="Jiang L."/>
            <person name="Kang S.W."/>
            <person name="Kim S."/>
            <person name="Jung J."/>
            <person name="Kim C.Y."/>
            <person name="Kim D.H."/>
            <person name="Kim S.W."/>
            <person name="Lee J."/>
        </authorList>
    </citation>
    <scope>NUCLEOTIDE SEQUENCE [LARGE SCALE GENOMIC DNA]</scope>
    <source>
        <strain evidence="1 2">HS21</strain>
    </source>
</reference>
<dbReference type="PANTHER" id="PTHR35586">
    <property type="entry name" value="SLL1691 PROTEIN"/>
    <property type="match status" value="1"/>
</dbReference>
<dbReference type="PANTHER" id="PTHR35586:SF1">
    <property type="entry name" value="SLL1691 PROTEIN"/>
    <property type="match status" value="1"/>
</dbReference>
<name>A0A3T1D1G0_9BACL</name>
<evidence type="ECO:0000313" key="1">
    <source>
        <dbReference type="EMBL" id="BBI31952.1"/>
    </source>
</evidence>
<dbReference type="AlphaFoldDB" id="A0A3T1D1G0"/>
<sequence>MYMGIDHDRLFKELLQTFFKEFMQLFFPQACPHIDFSHVTFLSEELFTDVTGGATGRVDVLIETKLMEEGGNNDNLDELSKALIIVHLEPQSYYQSNFAERMFLYSSKLYEKYRRRILPIAIFSHDRDIQEPDRFTWSFPFLNVMTFRYFTVQLSKHKWRTFLDKGNPVAAALLSSMGYNKSERVMVKLEFLRMMTKMQLDPARMKMLTVFFETYLQLTPAESIQLQENIERIYPHEEEKLMEWMTSWEKKGKEEGIKEGLKEGLLKGKEEGLLKGKQEGIQEGIQESKQEIALKMLEKGLDPEIIEEITGLSSSQISKLHKH</sequence>
<evidence type="ECO:0000313" key="2">
    <source>
        <dbReference type="Proteomes" id="UP000289856"/>
    </source>
</evidence>
<protein>
    <submittedName>
        <fullName evidence="1">Transposase</fullName>
    </submittedName>
</protein>
<organism evidence="1 2">
    <name type="scientific">Cohnella abietis</name>
    <dbReference type="NCBI Taxonomy" id="2507935"/>
    <lineage>
        <taxon>Bacteria</taxon>
        <taxon>Bacillati</taxon>
        <taxon>Bacillota</taxon>
        <taxon>Bacilli</taxon>
        <taxon>Bacillales</taxon>
        <taxon>Paenibacillaceae</taxon>
        <taxon>Cohnella</taxon>
    </lineage>
</organism>
<proteinExistence type="predicted"/>
<dbReference type="EMBL" id="AP019400">
    <property type="protein sequence ID" value="BBI31952.1"/>
    <property type="molecule type" value="Genomic_DNA"/>
</dbReference>
<dbReference type="KEGG" id="cohn:KCTCHS21_13510"/>
<gene>
    <name evidence="1" type="ORF">KCTCHS21_13510</name>
</gene>
<dbReference type="Proteomes" id="UP000289856">
    <property type="component" value="Chromosome"/>
</dbReference>
<accession>A0A3T1D1G0</accession>
<keyword evidence="2" id="KW-1185">Reference proteome</keyword>